<dbReference type="InterPro" id="IPR000595">
    <property type="entry name" value="cNMP-bd_dom"/>
</dbReference>
<keyword evidence="5 10" id="KW-1133">Transmembrane helix</keyword>
<reference evidence="12 13" key="1">
    <citation type="journal article" date="2024" name="Plant Biotechnol. J.">
        <title>Dendrobium thyrsiflorum genome and its molecular insights into genes involved in important horticultural traits.</title>
        <authorList>
            <person name="Chen B."/>
            <person name="Wang J.Y."/>
            <person name="Zheng P.J."/>
            <person name="Li K.L."/>
            <person name="Liang Y.M."/>
            <person name="Chen X.F."/>
            <person name="Zhang C."/>
            <person name="Zhao X."/>
            <person name="He X."/>
            <person name="Zhang G.Q."/>
            <person name="Liu Z.J."/>
            <person name="Xu Q."/>
        </authorList>
    </citation>
    <scope>NUCLEOTIDE SEQUENCE [LARGE SCALE GENOMIC DNA]</scope>
    <source>
        <strain evidence="12">GZMU011</strain>
    </source>
</reference>
<dbReference type="EMBL" id="JANQDX010000010">
    <property type="protein sequence ID" value="KAL0918023.1"/>
    <property type="molecule type" value="Genomic_DNA"/>
</dbReference>
<dbReference type="InterPro" id="IPR018490">
    <property type="entry name" value="cNMP-bd_dom_sf"/>
</dbReference>
<dbReference type="SUPFAM" id="SSF51206">
    <property type="entry name" value="cAMP-binding domain-like"/>
    <property type="match status" value="1"/>
</dbReference>
<keyword evidence="8" id="KW-1071">Ligand-gated ion channel</keyword>
<dbReference type="Gene3D" id="1.10.287.630">
    <property type="entry name" value="Helix hairpin bin"/>
    <property type="match status" value="1"/>
</dbReference>
<feature type="transmembrane region" description="Helical" evidence="10">
    <location>
        <begin position="226"/>
        <end position="252"/>
    </location>
</feature>
<dbReference type="Pfam" id="PF00520">
    <property type="entry name" value="Ion_trans"/>
    <property type="match status" value="1"/>
</dbReference>
<comment type="subcellular location">
    <subcellularLocation>
        <location evidence="1">Endomembrane system</location>
        <topology evidence="1">Multi-pass membrane protein</topology>
    </subcellularLocation>
</comment>
<dbReference type="Gene3D" id="2.60.120.10">
    <property type="entry name" value="Jelly Rolls"/>
    <property type="match status" value="1"/>
</dbReference>
<dbReference type="SUPFAM" id="SSF81324">
    <property type="entry name" value="Voltage-gated potassium channels"/>
    <property type="match status" value="1"/>
</dbReference>
<dbReference type="FunFam" id="2.60.120.10:FF:000024">
    <property type="entry name" value="Cyclic nucleotide-gated ion channel 1"/>
    <property type="match status" value="1"/>
</dbReference>
<dbReference type="SMART" id="SM00100">
    <property type="entry name" value="cNMP"/>
    <property type="match status" value="1"/>
</dbReference>
<evidence type="ECO:0000256" key="5">
    <source>
        <dbReference type="ARBA" id="ARBA00022989"/>
    </source>
</evidence>
<gene>
    <name evidence="12" type="ORF">M5K25_013143</name>
</gene>
<evidence type="ECO:0000313" key="12">
    <source>
        <dbReference type="EMBL" id="KAL0918023.1"/>
    </source>
</evidence>
<dbReference type="FunFam" id="1.10.287.630:FF:000003">
    <property type="entry name" value="Cyclic nucleotide-gated ion channel 1"/>
    <property type="match status" value="1"/>
</dbReference>
<dbReference type="Proteomes" id="UP001552299">
    <property type="component" value="Unassembled WGS sequence"/>
</dbReference>
<protein>
    <recommendedName>
        <fullName evidence="11">Cyclic nucleotide-binding domain-containing protein</fullName>
    </recommendedName>
</protein>
<accession>A0ABD0UZP8</accession>
<dbReference type="AlphaFoldDB" id="A0ABD0UZP8"/>
<dbReference type="PANTHER" id="PTHR45651">
    <property type="entry name" value="CYCLIC NUCLEOTIDE-GATED ION CHANNEL 15-RELATED-RELATED"/>
    <property type="match status" value="1"/>
</dbReference>
<feature type="transmembrane region" description="Helical" evidence="10">
    <location>
        <begin position="70"/>
        <end position="90"/>
    </location>
</feature>
<feature type="transmembrane region" description="Helical" evidence="10">
    <location>
        <begin position="160"/>
        <end position="180"/>
    </location>
</feature>
<dbReference type="Gene3D" id="1.10.287.70">
    <property type="match status" value="1"/>
</dbReference>
<evidence type="ECO:0000256" key="1">
    <source>
        <dbReference type="ARBA" id="ARBA00004127"/>
    </source>
</evidence>
<evidence type="ECO:0000256" key="10">
    <source>
        <dbReference type="SAM" id="Phobius"/>
    </source>
</evidence>
<evidence type="ECO:0000256" key="2">
    <source>
        <dbReference type="ARBA" id="ARBA00010486"/>
    </source>
</evidence>
<proteinExistence type="inferred from homology"/>
<evidence type="ECO:0000256" key="3">
    <source>
        <dbReference type="ARBA" id="ARBA00022448"/>
    </source>
</evidence>
<keyword evidence="4 10" id="KW-0812">Transmembrane</keyword>
<evidence type="ECO:0000256" key="6">
    <source>
        <dbReference type="ARBA" id="ARBA00023065"/>
    </source>
</evidence>
<dbReference type="CDD" id="cd00038">
    <property type="entry name" value="CAP_ED"/>
    <property type="match status" value="1"/>
</dbReference>
<evidence type="ECO:0000256" key="4">
    <source>
        <dbReference type="ARBA" id="ARBA00022692"/>
    </source>
</evidence>
<comment type="caution">
    <text evidence="12">The sequence shown here is derived from an EMBL/GenBank/DDBJ whole genome shotgun (WGS) entry which is preliminary data.</text>
</comment>
<keyword evidence="13" id="KW-1185">Reference proteome</keyword>
<evidence type="ECO:0000313" key="13">
    <source>
        <dbReference type="Proteomes" id="UP001552299"/>
    </source>
</evidence>
<feature type="domain" description="Cyclic nucleotide-binding" evidence="11">
    <location>
        <begin position="455"/>
        <end position="539"/>
    </location>
</feature>
<evidence type="ECO:0000259" key="11">
    <source>
        <dbReference type="PROSITE" id="PS50042"/>
    </source>
</evidence>
<comment type="similarity">
    <text evidence="2">Belongs to the cyclic nucleotide-gated cation channel (TC 1.A.1.5) family.</text>
</comment>
<evidence type="ECO:0000256" key="7">
    <source>
        <dbReference type="ARBA" id="ARBA00023136"/>
    </source>
</evidence>
<feature type="transmembrane region" description="Helical" evidence="10">
    <location>
        <begin position="347"/>
        <end position="369"/>
    </location>
</feature>
<dbReference type="PANTHER" id="PTHR45651:SF5">
    <property type="entry name" value="CYCLIC NUCLEOTIDE-GATED ION CHANNEL 1"/>
    <property type="match status" value="1"/>
</dbReference>
<evidence type="ECO:0000256" key="9">
    <source>
        <dbReference type="ARBA" id="ARBA00023303"/>
    </source>
</evidence>
<keyword evidence="3" id="KW-0813">Transport</keyword>
<sequence length="684" mass="78738">MSSKIIISGGKEKPFSWVVKVIQRLFQFIHESIRSVFYHRPINDSAVKETQYKKKVLDPQGPFLQRWNKIFVLACVLAVSVDALFFYVPIVDDDNNCFELDKKLETTASVLRSFTDIFYMLHIIFQFRTGFIAPSSRVFGRGVLVEDLSAIAWRYLSSNFLIDILAVLPLPQVVALIIVPRLKETSPFDAKNLLMLVVLFQYVPRFIRIIPLYMEVTRSAGNITEIAWAGAAFNLLLYMLASHVLGAFWYLLSIQREDACWKQACSINNCNTTSWYCGNEQGQNNSFLDDACAIQNSNNSIFNFGIYIPALQNIVQSRDFSEKFFYCFWWGLQNLSSLGQNLVSSAYVWEVLYAIFVCVLGLVLFALLIGNMQTYLQSTTVRVEEMRVKRRDSEQWMAHRLLPESLRDRIRRHEQYRWQETSGVDEESILQNLPKDLRREVKRHLCLALLKRVAIFEKMDDQLMDAMCDCLMPALYTEESRIIREGDPVDEMIFIMRGKLFSVTTNGGRTGFFNSDYLKGGDFCGEELLTWALDPHSSSSLPISTRTVKALSEVEGFVLKADDLKFVAAQFRRLHSKQLRHAFRLYSQQWRTWAACFIQAAWRRHSRKKLEESLREKESRLQAALVKGSSSSLSLGAAIYASRFAVNALRALRRSGTRKARRQESVLVMMLQKPSEPDFTAEEL</sequence>
<dbReference type="InterPro" id="IPR005821">
    <property type="entry name" value="Ion_trans_dom"/>
</dbReference>
<dbReference type="InterPro" id="IPR014710">
    <property type="entry name" value="RmlC-like_jellyroll"/>
</dbReference>
<evidence type="ECO:0000256" key="8">
    <source>
        <dbReference type="ARBA" id="ARBA00023286"/>
    </source>
</evidence>
<keyword evidence="9" id="KW-0407">Ion channel</keyword>
<dbReference type="PROSITE" id="PS50042">
    <property type="entry name" value="CNMP_BINDING_3"/>
    <property type="match status" value="1"/>
</dbReference>
<organism evidence="12 13">
    <name type="scientific">Dendrobium thyrsiflorum</name>
    <name type="common">Pinecone-like raceme dendrobium</name>
    <name type="synonym">Orchid</name>
    <dbReference type="NCBI Taxonomy" id="117978"/>
    <lineage>
        <taxon>Eukaryota</taxon>
        <taxon>Viridiplantae</taxon>
        <taxon>Streptophyta</taxon>
        <taxon>Embryophyta</taxon>
        <taxon>Tracheophyta</taxon>
        <taxon>Spermatophyta</taxon>
        <taxon>Magnoliopsida</taxon>
        <taxon>Liliopsida</taxon>
        <taxon>Asparagales</taxon>
        <taxon>Orchidaceae</taxon>
        <taxon>Epidendroideae</taxon>
        <taxon>Malaxideae</taxon>
        <taxon>Dendrobiinae</taxon>
        <taxon>Dendrobium</taxon>
    </lineage>
</organism>
<feature type="transmembrane region" description="Helical" evidence="10">
    <location>
        <begin position="192"/>
        <end position="214"/>
    </location>
</feature>
<dbReference type="GO" id="GO:0012505">
    <property type="term" value="C:endomembrane system"/>
    <property type="evidence" value="ECO:0007669"/>
    <property type="project" value="UniProtKB-SubCell"/>
</dbReference>
<name>A0ABD0UZP8_DENTH</name>
<keyword evidence="6" id="KW-0406">Ion transport</keyword>
<dbReference type="GO" id="GO:0034220">
    <property type="term" value="P:monoatomic ion transmembrane transport"/>
    <property type="evidence" value="ECO:0007669"/>
    <property type="project" value="UniProtKB-KW"/>
</dbReference>
<keyword evidence="7 10" id="KW-0472">Membrane</keyword>